<keyword evidence="2" id="KW-0472">Membrane</keyword>
<comment type="caution">
    <text evidence="3">The sequence shown here is derived from an EMBL/GenBank/DDBJ whole genome shotgun (WGS) entry which is preliminary data.</text>
</comment>
<keyword evidence="4" id="KW-1185">Reference proteome</keyword>
<accession>A0AA88GKA0</accession>
<evidence type="ECO:0000256" key="1">
    <source>
        <dbReference type="SAM" id="MobiDB-lite"/>
    </source>
</evidence>
<evidence type="ECO:0000313" key="3">
    <source>
        <dbReference type="EMBL" id="KAG2378006.1"/>
    </source>
</evidence>
<evidence type="ECO:0000313" key="4">
    <source>
        <dbReference type="Proteomes" id="UP000816034"/>
    </source>
</evidence>
<name>A0AA88GKA0_NAELO</name>
<feature type="region of interest" description="Disordered" evidence="1">
    <location>
        <begin position="1"/>
        <end position="26"/>
    </location>
</feature>
<feature type="transmembrane region" description="Helical" evidence="2">
    <location>
        <begin position="61"/>
        <end position="81"/>
    </location>
</feature>
<dbReference type="RefSeq" id="XP_044545268.1">
    <property type="nucleotide sequence ID" value="XM_044698725.1"/>
</dbReference>
<dbReference type="Proteomes" id="UP000816034">
    <property type="component" value="Unassembled WGS sequence"/>
</dbReference>
<keyword evidence="2" id="KW-0812">Transmembrane</keyword>
<keyword evidence="2" id="KW-1133">Transmembrane helix</keyword>
<dbReference type="EMBL" id="PYSW02000035">
    <property type="protein sequence ID" value="KAG2378006.1"/>
    <property type="molecule type" value="Genomic_DNA"/>
</dbReference>
<sequence length="109" mass="12168">MNSKNHTEPTSATTTSGSKPTFLGKKFNPVKASSKYHQTLPRDSFSKRIFNKVNELWKTPIGKRIVIFGAMAMASFAFVLAPTMKKVIAHGNEDELDNTTTKQEDHPNE</sequence>
<evidence type="ECO:0000256" key="2">
    <source>
        <dbReference type="SAM" id="Phobius"/>
    </source>
</evidence>
<dbReference type="GeneID" id="68101082"/>
<reference evidence="3 4" key="1">
    <citation type="journal article" date="2018" name="BMC Genomics">
        <title>The genome of Naegleria lovaniensis, the basis for a comparative approach to unravel pathogenicity factors of the human pathogenic amoeba N. fowleri.</title>
        <authorList>
            <person name="Liechti N."/>
            <person name="Schurch N."/>
            <person name="Bruggmann R."/>
            <person name="Wittwer M."/>
        </authorList>
    </citation>
    <scope>NUCLEOTIDE SEQUENCE [LARGE SCALE GENOMIC DNA]</scope>
    <source>
        <strain evidence="3 4">ATCC 30569</strain>
    </source>
</reference>
<gene>
    <name evidence="3" type="ORF">C9374_008628</name>
</gene>
<protein>
    <submittedName>
        <fullName evidence="3">Uncharacterized protein</fullName>
    </submittedName>
</protein>
<feature type="compositionally biased region" description="Polar residues" evidence="1">
    <location>
        <begin position="1"/>
        <end position="19"/>
    </location>
</feature>
<proteinExistence type="predicted"/>
<organism evidence="3 4">
    <name type="scientific">Naegleria lovaniensis</name>
    <name type="common">Amoeba</name>
    <dbReference type="NCBI Taxonomy" id="51637"/>
    <lineage>
        <taxon>Eukaryota</taxon>
        <taxon>Discoba</taxon>
        <taxon>Heterolobosea</taxon>
        <taxon>Tetramitia</taxon>
        <taxon>Eutetramitia</taxon>
        <taxon>Vahlkampfiidae</taxon>
        <taxon>Naegleria</taxon>
    </lineage>
</organism>
<dbReference type="AlphaFoldDB" id="A0AA88GKA0"/>